<dbReference type="OrthoDB" id="9768004at2"/>
<dbReference type="AlphaFoldDB" id="A0A3N3ZSF4"/>
<gene>
    <name evidence="2" type="ORF">EDL96_03165</name>
</gene>
<organism evidence="2 3">
    <name type="scientific">Kocuria soli</name>
    <dbReference type="NCBI Taxonomy" id="2485125"/>
    <lineage>
        <taxon>Bacteria</taxon>
        <taxon>Bacillati</taxon>
        <taxon>Actinomycetota</taxon>
        <taxon>Actinomycetes</taxon>
        <taxon>Micrococcales</taxon>
        <taxon>Micrococcaceae</taxon>
        <taxon>Kocuria</taxon>
    </lineage>
</organism>
<dbReference type="PANTHER" id="PTHR23150">
    <property type="entry name" value="SULFATASE MODIFYING FACTOR 1, 2"/>
    <property type="match status" value="1"/>
</dbReference>
<comment type="caution">
    <text evidence="2">The sequence shown here is derived from an EMBL/GenBank/DDBJ whole genome shotgun (WGS) entry which is preliminary data.</text>
</comment>
<name>A0A3N3ZSF4_9MICC</name>
<dbReference type="Pfam" id="PF03781">
    <property type="entry name" value="FGE-sulfatase"/>
    <property type="match status" value="1"/>
</dbReference>
<evidence type="ECO:0000259" key="1">
    <source>
        <dbReference type="Pfam" id="PF03781"/>
    </source>
</evidence>
<dbReference type="InterPro" id="IPR005532">
    <property type="entry name" value="SUMF_dom"/>
</dbReference>
<dbReference type="Gene3D" id="3.90.1580.10">
    <property type="entry name" value="paralog of FGE (formylglycine-generating enzyme)"/>
    <property type="match status" value="1"/>
</dbReference>
<feature type="domain" description="Sulfatase-modifying factor enzyme-like" evidence="1">
    <location>
        <begin position="42"/>
        <end position="206"/>
    </location>
</feature>
<keyword evidence="3" id="KW-1185">Reference proteome</keyword>
<dbReference type="SUPFAM" id="SSF56436">
    <property type="entry name" value="C-type lectin-like"/>
    <property type="match status" value="1"/>
</dbReference>
<accession>A0A3N3ZSF4</accession>
<proteinExistence type="predicted"/>
<dbReference type="InterPro" id="IPR051043">
    <property type="entry name" value="Sulfatase_Mod_Factor_Kinase"/>
</dbReference>
<reference evidence="2 3" key="1">
    <citation type="submission" date="2018-10" db="EMBL/GenBank/DDBJ databases">
        <title>Kocuria sp. M5W7-7, whole genome shotgun sequence.</title>
        <authorList>
            <person name="Tuo L."/>
        </authorList>
    </citation>
    <scope>NUCLEOTIDE SEQUENCE [LARGE SCALE GENOMIC DNA]</scope>
    <source>
        <strain evidence="2 3">M5W7-7</strain>
    </source>
</reference>
<dbReference type="InterPro" id="IPR016187">
    <property type="entry name" value="CTDL_fold"/>
</dbReference>
<dbReference type="InterPro" id="IPR042095">
    <property type="entry name" value="SUMF_sf"/>
</dbReference>
<dbReference type="Proteomes" id="UP000270616">
    <property type="component" value="Unassembled WGS sequence"/>
</dbReference>
<dbReference type="PANTHER" id="PTHR23150:SF19">
    <property type="entry name" value="FORMYLGLYCINE-GENERATING ENZYME"/>
    <property type="match status" value="1"/>
</dbReference>
<dbReference type="EMBL" id="RKMF01000003">
    <property type="protein sequence ID" value="ROZ64393.1"/>
    <property type="molecule type" value="Genomic_DNA"/>
</dbReference>
<evidence type="ECO:0000313" key="2">
    <source>
        <dbReference type="EMBL" id="ROZ64393.1"/>
    </source>
</evidence>
<sequence>MVQIPAGSLTMADARNQQKSTVELHPFSIASTPVTVAQFEGHSESTRQDEQPATGVTWYDALTWCNRRSLEEGLSPAYDFTNDWAWWDTTSPGYRLPTEAEWEYACRAGTTGPTYGPLQDIAWTALDDLAGPQAVGLKQPNAFGLHDTLGNVWEWCWDLADPARYGRYRTIRGGGWADPHWSCRASVRRSTAPDAVIEDIGFRPARGAAPLGDSGTAAFQGWSDDADRVRARVKGFIPFGWTPLSDFPT</sequence>
<dbReference type="GO" id="GO:0120147">
    <property type="term" value="F:formylglycine-generating oxidase activity"/>
    <property type="evidence" value="ECO:0007669"/>
    <property type="project" value="TreeGrafter"/>
</dbReference>
<protein>
    <submittedName>
        <fullName evidence="2">Sulfatase</fullName>
    </submittedName>
</protein>
<evidence type="ECO:0000313" key="3">
    <source>
        <dbReference type="Proteomes" id="UP000270616"/>
    </source>
</evidence>